<organism evidence="2 3">
    <name type="scientific">Candidatus Scatomorpha intestinavium</name>
    <dbReference type="NCBI Taxonomy" id="2840922"/>
    <lineage>
        <taxon>Bacteria</taxon>
        <taxon>Bacillati</taxon>
        <taxon>Bacillota</taxon>
        <taxon>Clostridia</taxon>
        <taxon>Eubacteriales</taxon>
        <taxon>Candidatus Scatomorpha</taxon>
    </lineage>
</organism>
<protein>
    <submittedName>
        <fullName evidence="2">DUF4358 domain-containing protein</fullName>
    </submittedName>
</protein>
<name>A0A9D1CS42_9FIRM</name>
<dbReference type="InterPro" id="IPR025648">
    <property type="entry name" value="DUF4358"/>
</dbReference>
<sequence>MKKTVTISLCAALLALLLAGCGGAAQPEVELDELAFKIKDSVEFSEELYLLDEGIARQLYGVGEDAQCAAWAGAGATAEELAVFELPDEAAAGTLVSSLRSRNDERIDDYADYLPDEVPKLEGTLLLSSGRYVLLCTAPDTSGAKSAWDSAFAG</sequence>
<keyword evidence="1" id="KW-0732">Signal</keyword>
<dbReference type="EMBL" id="DVGA01000042">
    <property type="protein sequence ID" value="HIQ78457.1"/>
    <property type="molecule type" value="Genomic_DNA"/>
</dbReference>
<gene>
    <name evidence="2" type="ORF">IAB77_04265</name>
</gene>
<reference evidence="2" key="2">
    <citation type="journal article" date="2021" name="PeerJ">
        <title>Extensive microbial diversity within the chicken gut microbiome revealed by metagenomics and culture.</title>
        <authorList>
            <person name="Gilroy R."/>
            <person name="Ravi A."/>
            <person name="Getino M."/>
            <person name="Pursley I."/>
            <person name="Horton D.L."/>
            <person name="Alikhan N.F."/>
            <person name="Baker D."/>
            <person name="Gharbi K."/>
            <person name="Hall N."/>
            <person name="Watson M."/>
            <person name="Adriaenssens E.M."/>
            <person name="Foster-Nyarko E."/>
            <person name="Jarju S."/>
            <person name="Secka A."/>
            <person name="Antonio M."/>
            <person name="Oren A."/>
            <person name="Chaudhuri R.R."/>
            <person name="La Ragione R."/>
            <person name="Hildebrand F."/>
            <person name="Pallen M.J."/>
        </authorList>
    </citation>
    <scope>NUCLEOTIDE SEQUENCE</scope>
    <source>
        <strain evidence="2">ChiBcolR7-354</strain>
    </source>
</reference>
<evidence type="ECO:0000313" key="3">
    <source>
        <dbReference type="Proteomes" id="UP000824262"/>
    </source>
</evidence>
<feature type="signal peptide" evidence="1">
    <location>
        <begin position="1"/>
        <end position="24"/>
    </location>
</feature>
<proteinExistence type="predicted"/>
<evidence type="ECO:0000313" key="2">
    <source>
        <dbReference type="EMBL" id="HIQ78457.1"/>
    </source>
</evidence>
<dbReference type="AlphaFoldDB" id="A0A9D1CS42"/>
<dbReference type="PROSITE" id="PS51257">
    <property type="entry name" value="PROKAR_LIPOPROTEIN"/>
    <property type="match status" value="1"/>
</dbReference>
<dbReference type="Pfam" id="PF14270">
    <property type="entry name" value="DUF4358"/>
    <property type="match status" value="1"/>
</dbReference>
<evidence type="ECO:0000256" key="1">
    <source>
        <dbReference type="SAM" id="SignalP"/>
    </source>
</evidence>
<dbReference type="Proteomes" id="UP000824262">
    <property type="component" value="Unassembled WGS sequence"/>
</dbReference>
<accession>A0A9D1CS42</accession>
<reference evidence="2" key="1">
    <citation type="submission" date="2020-10" db="EMBL/GenBank/DDBJ databases">
        <authorList>
            <person name="Gilroy R."/>
        </authorList>
    </citation>
    <scope>NUCLEOTIDE SEQUENCE</scope>
    <source>
        <strain evidence="2">ChiBcolR7-354</strain>
    </source>
</reference>
<comment type="caution">
    <text evidence="2">The sequence shown here is derived from an EMBL/GenBank/DDBJ whole genome shotgun (WGS) entry which is preliminary data.</text>
</comment>
<feature type="chain" id="PRO_5038789101" evidence="1">
    <location>
        <begin position="25"/>
        <end position="154"/>
    </location>
</feature>